<accession>A0AAV7ISZ4</accession>
<keyword evidence="3" id="KW-1185">Reference proteome</keyword>
<proteinExistence type="predicted"/>
<dbReference type="PANTHER" id="PTHR37456">
    <property type="entry name" value="SI:CH211-266K2.1"/>
    <property type="match status" value="1"/>
</dbReference>
<evidence type="ECO:0000313" key="3">
    <source>
        <dbReference type="Proteomes" id="UP000826195"/>
    </source>
</evidence>
<organism evidence="2 3">
    <name type="scientific">Cotesia glomerata</name>
    <name type="common">Lepidopteran parasitic wasp</name>
    <name type="synonym">Apanteles glomeratus</name>
    <dbReference type="NCBI Taxonomy" id="32391"/>
    <lineage>
        <taxon>Eukaryota</taxon>
        <taxon>Metazoa</taxon>
        <taxon>Ecdysozoa</taxon>
        <taxon>Arthropoda</taxon>
        <taxon>Hexapoda</taxon>
        <taxon>Insecta</taxon>
        <taxon>Pterygota</taxon>
        <taxon>Neoptera</taxon>
        <taxon>Endopterygota</taxon>
        <taxon>Hymenoptera</taxon>
        <taxon>Apocrita</taxon>
        <taxon>Ichneumonoidea</taxon>
        <taxon>Braconidae</taxon>
        <taxon>Microgastrinae</taxon>
        <taxon>Cotesia</taxon>
    </lineage>
</organism>
<dbReference type="EMBL" id="JAHXZJ010001119">
    <property type="protein sequence ID" value="KAH0554902.1"/>
    <property type="molecule type" value="Genomic_DNA"/>
</dbReference>
<dbReference type="AlphaFoldDB" id="A0AAV7ISZ4"/>
<sequence length="233" mass="25732">MNSEKLLGETNRFLWFLRDSPTPTSSSMTIFSGLCFRNSVLTPDSSLLVQKPTTFIDFSTHHCPTLTPTPLTLKECSSLTGHCEKFPLNFSMGVGSKGDTGAPGETGSPGKKGRKGDKGIKGDQGVPGLDAPCPLGADGLPLAGCGWRAPQQDIVSTMSPAHEGPEPAETDYDEPEDEYEEEYTDPKYTRIINGLRILSYALTHPSKILQKWLLEEERHQQHLKKREHKLRNH</sequence>
<comment type="caution">
    <text evidence="2">The sequence shown here is derived from an EMBL/GenBank/DDBJ whole genome shotgun (WGS) entry which is preliminary data.</text>
</comment>
<name>A0AAV7ISZ4_COTGL</name>
<dbReference type="PANTHER" id="PTHR37456:SF6">
    <property type="entry name" value="COLLAGEN ALPHA-1(XXIII) CHAIN-LIKE ISOFORM X2"/>
    <property type="match status" value="1"/>
</dbReference>
<reference evidence="2 3" key="1">
    <citation type="journal article" date="2021" name="J. Hered.">
        <title>A chromosome-level genome assembly of the parasitoid wasp, Cotesia glomerata (Hymenoptera: Braconidae).</title>
        <authorList>
            <person name="Pinto B.J."/>
            <person name="Weis J.J."/>
            <person name="Gamble T."/>
            <person name="Ode P.J."/>
            <person name="Paul R."/>
            <person name="Zaspel J.M."/>
        </authorList>
    </citation>
    <scope>NUCLEOTIDE SEQUENCE [LARGE SCALE GENOMIC DNA]</scope>
    <source>
        <strain evidence="2">CgM1</strain>
    </source>
</reference>
<evidence type="ECO:0000256" key="1">
    <source>
        <dbReference type="SAM" id="MobiDB-lite"/>
    </source>
</evidence>
<feature type="compositionally biased region" description="Acidic residues" evidence="1">
    <location>
        <begin position="166"/>
        <end position="183"/>
    </location>
</feature>
<evidence type="ECO:0000313" key="2">
    <source>
        <dbReference type="EMBL" id="KAH0554902.1"/>
    </source>
</evidence>
<gene>
    <name evidence="2" type="ORF">KQX54_013756</name>
</gene>
<feature type="region of interest" description="Disordered" evidence="1">
    <location>
        <begin position="94"/>
        <end position="131"/>
    </location>
</feature>
<protein>
    <submittedName>
        <fullName evidence="2">Uncharacterized protein</fullName>
    </submittedName>
</protein>
<feature type="region of interest" description="Disordered" evidence="1">
    <location>
        <begin position="157"/>
        <end position="185"/>
    </location>
</feature>
<dbReference type="InterPro" id="IPR050938">
    <property type="entry name" value="Collagen_Structural_Proteins"/>
</dbReference>
<dbReference type="Proteomes" id="UP000826195">
    <property type="component" value="Unassembled WGS sequence"/>
</dbReference>